<keyword evidence="2" id="KW-0812">Transmembrane</keyword>
<proteinExistence type="predicted"/>
<keyword evidence="2" id="KW-0472">Membrane</keyword>
<keyword evidence="2" id="KW-1133">Transmembrane helix</keyword>
<comment type="caution">
    <text evidence="3">The sequence shown here is derived from an EMBL/GenBank/DDBJ whole genome shotgun (WGS) entry which is preliminary data.</text>
</comment>
<feature type="region of interest" description="Disordered" evidence="1">
    <location>
        <begin position="329"/>
        <end position="408"/>
    </location>
</feature>
<feature type="compositionally biased region" description="Polar residues" evidence="1">
    <location>
        <begin position="372"/>
        <end position="381"/>
    </location>
</feature>
<reference evidence="4" key="1">
    <citation type="submission" date="2015-09" db="EMBL/GenBank/DDBJ databases">
        <authorList>
            <person name="Fill T.P."/>
            <person name="Baretta J.F."/>
            <person name="de Almeida L.G."/>
            <person name="Rocha M."/>
            <person name="de Souza D.H."/>
            <person name="Malavazi I."/>
            <person name="Cerdeira L.T."/>
            <person name="Hong H."/>
            <person name="Samborskyy M."/>
            <person name="de Vasconcelos A.T."/>
            <person name="Leadlay P."/>
            <person name="Rodrigues-Filho E."/>
        </authorList>
    </citation>
    <scope>NUCLEOTIDE SEQUENCE [LARGE SCALE GENOMIC DNA]</scope>
    <source>
        <strain evidence="4">LaBioMMi 136</strain>
    </source>
</reference>
<evidence type="ECO:0000256" key="2">
    <source>
        <dbReference type="SAM" id="Phobius"/>
    </source>
</evidence>
<evidence type="ECO:0000256" key="1">
    <source>
        <dbReference type="SAM" id="MobiDB-lite"/>
    </source>
</evidence>
<feature type="compositionally biased region" description="Polar residues" evidence="1">
    <location>
        <begin position="390"/>
        <end position="400"/>
    </location>
</feature>
<evidence type="ECO:0000313" key="4">
    <source>
        <dbReference type="Proteomes" id="UP000190744"/>
    </source>
</evidence>
<sequence>MDPVLFDSVDLAYSPVGRIAWPRASRPRALCWPPLLFSEHSPGDFATDEIVNYALRVPSSSSSSSLRLNDPFSVPSFPVLHLRCGNGLTLTTNMTTSTSSTSAAIPLTTVFTPPASCTSVNWVSSDCQKSTCDGVYNIVQTTDTDCYPSGWAKTATWFSPGLFCPTGYTVNNTNVVTSGLGITETQARCCPSGYAFATKALEYWWTPEPCTKISKTTTVIDYTVLGVTPTTTTAVTYTHPIIHAYPVELRWQSTDSVDAVVESSATVMLTFSTGTSASSTSTPSSSSSSSGLSTGAKAGIGIGVAAAAIIVIVLSLLFWFRRRRTQKASTQTSDDYSRDGSVFSRAPQQEPVELPTYTPELHGNFSPASELASDQTYSEQGYSEHGHSEGAQSEVGQFQSRMHHSPRK</sequence>
<accession>A0A1S9RC30</accession>
<dbReference type="AlphaFoldDB" id="A0A1S9RC30"/>
<protein>
    <submittedName>
        <fullName evidence="3">Uncharacterized protein</fullName>
    </submittedName>
</protein>
<gene>
    <name evidence="3" type="ORF">PEBR_36726</name>
</gene>
<organism evidence="3 4">
    <name type="scientific">Penicillium brasilianum</name>
    <dbReference type="NCBI Taxonomy" id="104259"/>
    <lineage>
        <taxon>Eukaryota</taxon>
        <taxon>Fungi</taxon>
        <taxon>Dikarya</taxon>
        <taxon>Ascomycota</taxon>
        <taxon>Pezizomycotina</taxon>
        <taxon>Eurotiomycetes</taxon>
        <taxon>Eurotiomycetidae</taxon>
        <taxon>Eurotiales</taxon>
        <taxon>Aspergillaceae</taxon>
        <taxon>Penicillium</taxon>
    </lineage>
</organism>
<name>A0A1S9RC30_PENBI</name>
<dbReference type="EMBL" id="LJBN01000206">
    <property type="protein sequence ID" value="OOQ82951.1"/>
    <property type="molecule type" value="Genomic_DNA"/>
</dbReference>
<evidence type="ECO:0000313" key="3">
    <source>
        <dbReference type="EMBL" id="OOQ82951.1"/>
    </source>
</evidence>
<feature type="transmembrane region" description="Helical" evidence="2">
    <location>
        <begin position="298"/>
        <end position="320"/>
    </location>
</feature>
<dbReference type="Proteomes" id="UP000190744">
    <property type="component" value="Unassembled WGS sequence"/>
</dbReference>